<feature type="compositionally biased region" description="Polar residues" evidence="1">
    <location>
        <begin position="1"/>
        <end position="14"/>
    </location>
</feature>
<reference evidence="2" key="2">
    <citation type="submission" date="2012-06" db="EMBL/GenBank/DDBJ databases">
        <authorList>
            <person name="Yu Y."/>
            <person name="Currie J."/>
            <person name="Lomeli R."/>
            <person name="Angelova A."/>
            <person name="Collura K."/>
            <person name="Wissotski M."/>
            <person name="Campos D."/>
            <person name="Kudrna D."/>
            <person name="Golser W."/>
            <person name="Ashely E."/>
            <person name="Descour A."/>
            <person name="Fernandes J."/>
            <person name="Soderlund C."/>
            <person name="Walbot V."/>
        </authorList>
    </citation>
    <scope>NUCLEOTIDE SEQUENCE</scope>
    <source>
        <strain evidence="2">B73</strain>
    </source>
</reference>
<organism evidence="2">
    <name type="scientific">Zea mays</name>
    <name type="common">Maize</name>
    <dbReference type="NCBI Taxonomy" id="4577"/>
    <lineage>
        <taxon>Eukaryota</taxon>
        <taxon>Viridiplantae</taxon>
        <taxon>Streptophyta</taxon>
        <taxon>Embryophyta</taxon>
        <taxon>Tracheophyta</taxon>
        <taxon>Spermatophyta</taxon>
        <taxon>Magnoliopsida</taxon>
        <taxon>Liliopsida</taxon>
        <taxon>Poales</taxon>
        <taxon>Poaceae</taxon>
        <taxon>PACMAD clade</taxon>
        <taxon>Panicoideae</taxon>
        <taxon>Andropogonodae</taxon>
        <taxon>Andropogoneae</taxon>
        <taxon>Tripsacinae</taxon>
        <taxon>Zea</taxon>
    </lineage>
</organism>
<dbReference type="EMBL" id="BT084204">
    <property type="protein sequence ID" value="ACR34557.1"/>
    <property type="molecule type" value="mRNA"/>
</dbReference>
<evidence type="ECO:0000256" key="1">
    <source>
        <dbReference type="SAM" id="MobiDB-lite"/>
    </source>
</evidence>
<dbReference type="AlphaFoldDB" id="C4J057"/>
<evidence type="ECO:0000313" key="2">
    <source>
        <dbReference type="EMBL" id="ACR34557.1"/>
    </source>
</evidence>
<accession>C4J057</accession>
<feature type="compositionally biased region" description="Basic and acidic residues" evidence="1">
    <location>
        <begin position="59"/>
        <end position="70"/>
    </location>
</feature>
<proteinExistence type="evidence at transcript level"/>
<feature type="compositionally biased region" description="Polar residues" evidence="1">
    <location>
        <begin position="29"/>
        <end position="44"/>
    </location>
</feature>
<sequence length="94" mass="10409">MRSSAQVSDENTTAPFGRRPITRGRKPNGSRTAKSLSAVMNNSEYAPARRSQASQMRESSGHESEVEMRCRMTSVSDEVLKMEPCASSLLRSAW</sequence>
<protein>
    <submittedName>
        <fullName evidence="2">Uncharacterized protein</fullName>
    </submittedName>
</protein>
<reference evidence="2" key="1">
    <citation type="journal article" date="2009" name="PLoS Genet.">
        <title>Sequencing, mapping, and analysis of 27,455 maize full-length cDNAs.</title>
        <authorList>
            <person name="Soderlund C."/>
            <person name="Descour A."/>
            <person name="Kudrna D."/>
            <person name="Bomhoff M."/>
            <person name="Boyd L."/>
            <person name="Currie J."/>
            <person name="Angelova A."/>
            <person name="Collura K."/>
            <person name="Wissotski M."/>
            <person name="Ashley E."/>
            <person name="Morrow D."/>
            <person name="Fernandes J."/>
            <person name="Walbot V."/>
            <person name="Yu Y."/>
        </authorList>
    </citation>
    <scope>NUCLEOTIDE SEQUENCE</scope>
    <source>
        <strain evidence="2">B73</strain>
    </source>
</reference>
<name>C4J057_MAIZE</name>
<feature type="region of interest" description="Disordered" evidence="1">
    <location>
        <begin position="1"/>
        <end position="70"/>
    </location>
</feature>